<name>A0A3A3FLQ0_9BURK</name>
<evidence type="ECO:0000256" key="4">
    <source>
        <dbReference type="ARBA" id="ARBA00022833"/>
    </source>
</evidence>
<dbReference type="CDD" id="cd07342">
    <property type="entry name" value="M48C_Oma1_like"/>
    <property type="match status" value="1"/>
</dbReference>
<dbReference type="InterPro" id="IPR001478">
    <property type="entry name" value="PDZ"/>
</dbReference>
<evidence type="ECO:0000256" key="7">
    <source>
        <dbReference type="SAM" id="MobiDB-lite"/>
    </source>
</evidence>
<comment type="similarity">
    <text evidence="6">Belongs to the peptidase M48 family.</text>
</comment>
<dbReference type="InterPro" id="IPR041489">
    <property type="entry name" value="PDZ_6"/>
</dbReference>
<dbReference type="PANTHER" id="PTHR22726:SF1">
    <property type="entry name" value="METALLOENDOPEPTIDASE OMA1, MITOCHONDRIAL"/>
    <property type="match status" value="1"/>
</dbReference>
<dbReference type="GO" id="GO:0046872">
    <property type="term" value="F:metal ion binding"/>
    <property type="evidence" value="ECO:0007669"/>
    <property type="project" value="UniProtKB-KW"/>
</dbReference>
<feature type="chain" id="PRO_5017343797" evidence="8">
    <location>
        <begin position="21"/>
        <end position="356"/>
    </location>
</feature>
<dbReference type="PANTHER" id="PTHR22726">
    <property type="entry name" value="METALLOENDOPEPTIDASE OMA1"/>
    <property type="match status" value="1"/>
</dbReference>
<proteinExistence type="inferred from homology"/>
<keyword evidence="11" id="KW-1185">Reference proteome</keyword>
<comment type="cofactor">
    <cofactor evidence="6">
        <name>Zn(2+)</name>
        <dbReference type="ChEBI" id="CHEBI:29105"/>
    </cofactor>
    <text evidence="6">Binds 1 zinc ion per subunit.</text>
</comment>
<evidence type="ECO:0000313" key="10">
    <source>
        <dbReference type="EMBL" id="RJF96237.1"/>
    </source>
</evidence>
<evidence type="ECO:0000256" key="5">
    <source>
        <dbReference type="ARBA" id="ARBA00023049"/>
    </source>
</evidence>
<dbReference type="Pfam" id="PF01435">
    <property type="entry name" value="Peptidase_M48"/>
    <property type="match status" value="1"/>
</dbReference>
<dbReference type="OrthoDB" id="8775841at2"/>
<dbReference type="EMBL" id="QYUO01000002">
    <property type="protein sequence ID" value="RJF96237.1"/>
    <property type="molecule type" value="Genomic_DNA"/>
</dbReference>
<sequence>MANMRNGVLIPVALVLAACATTTPTAPPDVVQKPAEPAVRPAPPAPPTQEDLALASLASLQDRLYRVAAPLLVNNAELCKANARNLLGFTAKNRFSYSTEYVAAAQKSLKLGDKLQVMGVLPGSGAARAGVQVGDVLLSVEDKQLPDGENAERQAAGILAPLVTRRSTVKIAVLRDGSNLSLNVPLTFACAYGIELGNTDNATAYADGHRILISRGMMNFARTDEELAYVLAKEMAHNTLAHPTRQRMSATVGGIIDNLTRMRPDMSSMSGLAGVKPMPQELDAIADRLSLYMLVRAGYQVDNVVPFWRRVASQYPASMPNGYTAMHPGTNFRTAAMERTLKDIRAKQAANKPMMP</sequence>
<feature type="signal peptide" evidence="8">
    <location>
        <begin position="1"/>
        <end position="20"/>
    </location>
</feature>
<dbReference type="SUPFAM" id="SSF50156">
    <property type="entry name" value="PDZ domain-like"/>
    <property type="match status" value="1"/>
</dbReference>
<dbReference type="InterPro" id="IPR051156">
    <property type="entry name" value="Mito/Outer_Membr_Metalloprot"/>
</dbReference>
<protein>
    <submittedName>
        <fullName evidence="10">PDZ domain-containing protein</fullName>
    </submittedName>
</protein>
<dbReference type="InterPro" id="IPR036034">
    <property type="entry name" value="PDZ_sf"/>
</dbReference>
<feature type="compositionally biased region" description="Low complexity" evidence="7">
    <location>
        <begin position="26"/>
        <end position="39"/>
    </location>
</feature>
<dbReference type="Gene3D" id="2.30.42.10">
    <property type="match status" value="1"/>
</dbReference>
<reference evidence="11" key="1">
    <citation type="submission" date="2018-09" db="EMBL/GenBank/DDBJ databases">
        <authorList>
            <person name="Zhu H."/>
        </authorList>
    </citation>
    <scope>NUCLEOTIDE SEQUENCE [LARGE SCALE GENOMIC DNA]</scope>
    <source>
        <strain evidence="11">K1R23-30</strain>
    </source>
</reference>
<dbReference type="GO" id="GO:0016020">
    <property type="term" value="C:membrane"/>
    <property type="evidence" value="ECO:0007669"/>
    <property type="project" value="TreeGrafter"/>
</dbReference>
<dbReference type="Pfam" id="PF17820">
    <property type="entry name" value="PDZ_6"/>
    <property type="match status" value="1"/>
</dbReference>
<dbReference type="AlphaFoldDB" id="A0A3A3FLQ0"/>
<dbReference type="InterPro" id="IPR001915">
    <property type="entry name" value="Peptidase_M48"/>
</dbReference>
<organism evidence="10 11">
    <name type="scientific">Noviherbaspirillum saxi</name>
    <dbReference type="NCBI Taxonomy" id="2320863"/>
    <lineage>
        <taxon>Bacteria</taxon>
        <taxon>Pseudomonadati</taxon>
        <taxon>Pseudomonadota</taxon>
        <taxon>Betaproteobacteria</taxon>
        <taxon>Burkholderiales</taxon>
        <taxon>Oxalobacteraceae</taxon>
        <taxon>Noviherbaspirillum</taxon>
    </lineage>
</organism>
<dbReference type="SMART" id="SM00228">
    <property type="entry name" value="PDZ"/>
    <property type="match status" value="1"/>
</dbReference>
<evidence type="ECO:0000256" key="3">
    <source>
        <dbReference type="ARBA" id="ARBA00022801"/>
    </source>
</evidence>
<evidence type="ECO:0000256" key="1">
    <source>
        <dbReference type="ARBA" id="ARBA00022670"/>
    </source>
</evidence>
<keyword evidence="8" id="KW-0732">Signal</keyword>
<keyword evidence="2" id="KW-0479">Metal-binding</keyword>
<keyword evidence="4 6" id="KW-0862">Zinc</keyword>
<evidence type="ECO:0000259" key="9">
    <source>
        <dbReference type="PROSITE" id="PS50106"/>
    </source>
</evidence>
<dbReference type="PROSITE" id="PS50106">
    <property type="entry name" value="PDZ"/>
    <property type="match status" value="1"/>
</dbReference>
<dbReference type="Proteomes" id="UP000265955">
    <property type="component" value="Unassembled WGS sequence"/>
</dbReference>
<evidence type="ECO:0000256" key="2">
    <source>
        <dbReference type="ARBA" id="ARBA00022723"/>
    </source>
</evidence>
<evidence type="ECO:0000313" key="11">
    <source>
        <dbReference type="Proteomes" id="UP000265955"/>
    </source>
</evidence>
<evidence type="ECO:0000256" key="8">
    <source>
        <dbReference type="SAM" id="SignalP"/>
    </source>
</evidence>
<feature type="region of interest" description="Disordered" evidence="7">
    <location>
        <begin position="26"/>
        <end position="49"/>
    </location>
</feature>
<evidence type="ECO:0000256" key="6">
    <source>
        <dbReference type="RuleBase" id="RU003983"/>
    </source>
</evidence>
<dbReference type="PROSITE" id="PS51257">
    <property type="entry name" value="PROKAR_LIPOPROTEIN"/>
    <property type="match status" value="1"/>
</dbReference>
<gene>
    <name evidence="10" type="ORF">D3871_15990</name>
</gene>
<keyword evidence="5 6" id="KW-0482">Metalloprotease</keyword>
<dbReference type="GO" id="GO:0004222">
    <property type="term" value="F:metalloendopeptidase activity"/>
    <property type="evidence" value="ECO:0007669"/>
    <property type="project" value="InterPro"/>
</dbReference>
<keyword evidence="1 6" id="KW-0645">Protease</keyword>
<accession>A0A3A3FLQ0</accession>
<keyword evidence="3 6" id="KW-0378">Hydrolase</keyword>
<dbReference type="GO" id="GO:0051603">
    <property type="term" value="P:proteolysis involved in protein catabolic process"/>
    <property type="evidence" value="ECO:0007669"/>
    <property type="project" value="TreeGrafter"/>
</dbReference>
<feature type="domain" description="PDZ" evidence="9">
    <location>
        <begin position="75"/>
        <end position="145"/>
    </location>
</feature>
<comment type="caution">
    <text evidence="10">The sequence shown here is derived from an EMBL/GenBank/DDBJ whole genome shotgun (WGS) entry which is preliminary data.</text>
</comment>